<evidence type="ECO:0000313" key="2">
    <source>
        <dbReference type="EMBL" id="KNB10155.1"/>
    </source>
</evidence>
<evidence type="ECO:0000256" key="1">
    <source>
        <dbReference type="SAM" id="MobiDB-lite"/>
    </source>
</evidence>
<gene>
    <name evidence="2" type="ORF">FOXG_10500</name>
</gene>
<dbReference type="RefSeq" id="XP_018248200.1">
    <property type="nucleotide sequence ID" value="XM_018389857.1"/>
</dbReference>
<evidence type="ECO:0000313" key="3">
    <source>
        <dbReference type="Proteomes" id="UP000009097"/>
    </source>
</evidence>
<organism evidence="2 3">
    <name type="scientific">Fusarium oxysporum f. sp. lycopersici (strain 4287 / CBS 123668 / FGSC 9935 / NRRL 34936)</name>
    <name type="common">Fusarium vascular wilt of tomato</name>
    <dbReference type="NCBI Taxonomy" id="426428"/>
    <lineage>
        <taxon>Eukaryota</taxon>
        <taxon>Fungi</taxon>
        <taxon>Dikarya</taxon>
        <taxon>Ascomycota</taxon>
        <taxon>Pezizomycotina</taxon>
        <taxon>Sordariomycetes</taxon>
        <taxon>Hypocreomycetidae</taxon>
        <taxon>Hypocreales</taxon>
        <taxon>Nectriaceae</taxon>
        <taxon>Fusarium</taxon>
        <taxon>Fusarium oxysporum species complex</taxon>
    </lineage>
</organism>
<feature type="region of interest" description="Disordered" evidence="1">
    <location>
        <begin position="31"/>
        <end position="62"/>
    </location>
</feature>
<dbReference type="AlphaFoldDB" id="A0A0J9VGU2"/>
<protein>
    <submittedName>
        <fullName evidence="2">Uncharacterized protein</fullName>
    </submittedName>
</protein>
<dbReference type="GeneID" id="28951972"/>
<dbReference type="KEGG" id="fox:FOXG_10500"/>
<name>A0A0J9VGU2_FUSO4</name>
<dbReference type="VEuPathDB" id="FungiDB:FOXG_10500"/>
<dbReference type="Proteomes" id="UP000009097">
    <property type="component" value="Unassembled WGS sequence"/>
</dbReference>
<dbReference type="OrthoDB" id="10005898at2759"/>
<reference evidence="2" key="2">
    <citation type="journal article" date="2010" name="Nature">
        <title>Comparative genomics reveals mobile pathogenicity chromosomes in Fusarium.</title>
        <authorList>
            <person name="Ma L.J."/>
            <person name="van der Does H.C."/>
            <person name="Borkovich K.A."/>
            <person name="Coleman J.J."/>
            <person name="Daboussi M.J."/>
            <person name="Di Pietro A."/>
            <person name="Dufresne M."/>
            <person name="Freitag M."/>
            <person name="Grabherr M."/>
            <person name="Henrissat B."/>
            <person name="Houterman P.M."/>
            <person name="Kang S."/>
            <person name="Shim W.B."/>
            <person name="Woloshuk C."/>
            <person name="Xie X."/>
            <person name="Xu J.R."/>
            <person name="Antoniw J."/>
            <person name="Baker S.E."/>
            <person name="Bluhm B.H."/>
            <person name="Breakspear A."/>
            <person name="Brown D.W."/>
            <person name="Butchko R.A."/>
            <person name="Chapman S."/>
            <person name="Coulson R."/>
            <person name="Coutinho P.M."/>
            <person name="Danchin E.G."/>
            <person name="Diener A."/>
            <person name="Gale L.R."/>
            <person name="Gardiner D.M."/>
            <person name="Goff S."/>
            <person name="Hammond-Kosack K.E."/>
            <person name="Hilburn K."/>
            <person name="Hua-Van A."/>
            <person name="Jonkers W."/>
            <person name="Kazan K."/>
            <person name="Kodira C.D."/>
            <person name="Koehrsen M."/>
            <person name="Kumar L."/>
            <person name="Lee Y.H."/>
            <person name="Li L."/>
            <person name="Manners J.M."/>
            <person name="Miranda-Saavedra D."/>
            <person name="Mukherjee M."/>
            <person name="Park G."/>
            <person name="Park J."/>
            <person name="Park S.Y."/>
            <person name="Proctor R.H."/>
            <person name="Regev A."/>
            <person name="Ruiz-Roldan M.C."/>
            <person name="Sain D."/>
            <person name="Sakthikumar S."/>
            <person name="Sykes S."/>
            <person name="Schwartz D.C."/>
            <person name="Turgeon B.G."/>
            <person name="Wapinski I."/>
            <person name="Yoder O."/>
            <person name="Young S."/>
            <person name="Zeng Q."/>
            <person name="Zhou S."/>
            <person name="Galagan J."/>
            <person name="Cuomo C.A."/>
            <person name="Kistler H.C."/>
            <person name="Rep M."/>
        </authorList>
    </citation>
    <scope>NUCLEOTIDE SEQUENCE [LARGE SCALE GENOMIC DNA]</scope>
    <source>
        <strain evidence="2">4287</strain>
    </source>
</reference>
<dbReference type="EMBL" id="DS231708">
    <property type="protein sequence ID" value="KNB10155.1"/>
    <property type="molecule type" value="Genomic_DNA"/>
</dbReference>
<proteinExistence type="predicted"/>
<accession>A0A0J9VGU2</accession>
<sequence>MTETEIAVVESPAEAIVIPSAEPVVADAPPAEPIEKSLNSNSNSNINTTSNNKNKNVAQNSSPLARLLKSPSAIDDFVEHLNRVIQTRRGTDTVLLFTTYAARLIGAILNILGRTTLRHSARKVVEMAFKLPPSTSVVLSTATAPPLATLALNLSKYIQGFTNMLGEWRTMNRMWGIIGTYLEAKDLILRLRGQKLDGNGEKVPAPNRVNTAFMTVQIIYMARYQHDEECVAPDSLEGYETQGC</sequence>
<feature type="compositionally biased region" description="Low complexity" evidence="1">
    <location>
        <begin position="36"/>
        <end position="56"/>
    </location>
</feature>
<reference evidence="2" key="1">
    <citation type="submission" date="2007-04" db="EMBL/GenBank/DDBJ databases">
        <authorList>
            <consortium name="The Broad Institute Genome Sequencing Platform"/>
            <person name="Birren B."/>
            <person name="Lander E."/>
            <person name="Galagan J."/>
            <person name="Nusbaum C."/>
            <person name="Devon K."/>
            <person name="Ma L.-J."/>
            <person name="Jaffe D."/>
            <person name="Butler J."/>
            <person name="Alvarez P."/>
            <person name="Gnerre S."/>
            <person name="Grabherr M."/>
            <person name="Kleber M."/>
            <person name="Mauceli E."/>
            <person name="Brockman W."/>
            <person name="MacCallum I.A."/>
            <person name="Young S."/>
            <person name="LaButti K."/>
            <person name="DeCaprio D."/>
            <person name="Crawford M."/>
            <person name="Koehrsen M."/>
            <person name="Engels R."/>
            <person name="Montgomery P."/>
            <person name="Pearson M."/>
            <person name="Howarth C."/>
            <person name="Larson L."/>
            <person name="White J."/>
            <person name="O'Leary S."/>
            <person name="Kodira C."/>
            <person name="Zeng Q."/>
            <person name="Yandava C."/>
            <person name="Alvarado L."/>
            <person name="Kistler C."/>
            <person name="Shim W.-B."/>
            <person name="Kang S."/>
            <person name="Woloshuk C."/>
        </authorList>
    </citation>
    <scope>NUCLEOTIDE SEQUENCE</scope>
    <source>
        <strain evidence="2">4287</strain>
    </source>
</reference>